<evidence type="ECO:0000259" key="3">
    <source>
        <dbReference type="Pfam" id="PF07698"/>
    </source>
</evidence>
<gene>
    <name evidence="4" type="ORF">MNBD_CHLOROFLEXI01-1319</name>
</gene>
<dbReference type="Pfam" id="PF07698">
    <property type="entry name" value="7TM-7TMR_HD"/>
    <property type="match status" value="1"/>
</dbReference>
<feature type="transmembrane region" description="Helical" evidence="1">
    <location>
        <begin position="393"/>
        <end position="412"/>
    </location>
</feature>
<dbReference type="InterPro" id="IPR011621">
    <property type="entry name" value="Metal-dep_PHydrolase_7TM_intra"/>
</dbReference>
<feature type="transmembrane region" description="Helical" evidence="1">
    <location>
        <begin position="302"/>
        <end position="327"/>
    </location>
</feature>
<dbReference type="EMBL" id="UOEU01000396">
    <property type="protein sequence ID" value="VAW32839.1"/>
    <property type="molecule type" value="Genomic_DNA"/>
</dbReference>
<organism evidence="4">
    <name type="scientific">hydrothermal vent metagenome</name>
    <dbReference type="NCBI Taxonomy" id="652676"/>
    <lineage>
        <taxon>unclassified sequences</taxon>
        <taxon>metagenomes</taxon>
        <taxon>ecological metagenomes</taxon>
    </lineage>
</organism>
<feature type="domain" description="Metal-dependent phosphohydrolase 7TM intracellular" evidence="3">
    <location>
        <begin position="269"/>
        <end position="457"/>
    </location>
</feature>
<feature type="domain" description="Metal-dependent phosphohydrolase 7TM extracellular" evidence="2">
    <location>
        <begin position="49"/>
        <end position="262"/>
    </location>
</feature>
<sequence length="512" mass="56702">MTAHNNELPGWRKLIQGSLLWLFAIAVTLGLTLIFSFNLVTNSDVQVTLGQPAREDIFSPRAVVYDSNVLLATARESARASVQEQYISQGNDIGRSRLNFVGAVLSFSDVVRADTLATKETQLSYLQAIEGLTIQDQVGLDLLDLTASDYEVVKQELFRIVGDLMRQDIREDQLRDYQIIARREASLELTPTQENVVTNIAPQFIAPTVFPDSEATAVLREAAVEAVDTFPVTIADNERIVRQGELVTELDIEKLTQVGLLQSQLNWRDVAAIFVASLISVVLITMYWHQFFWPRRQDNGRYLTILSTLVLTFAAIAKLMVTGAGFFPYLFPMAAFSMLLSVVFDARFSLILTIIMAALFGFLAPNSLELTVYTAVGGMLAILTLRDIQRINAFFRAGLAATIGYSAVILVFRLNQDMVDVTSMLELMGYAVVNGMLSAALTLVSFFIMGSLFGITTTLQLQELARLDHPLLQELLRRAPGTYHHSIMVANLAEQAAEKIKANSTLIRVGAF</sequence>
<dbReference type="PANTHER" id="PTHR36442">
    <property type="entry name" value="CYCLIC-DI-AMP PHOSPHODIESTERASE PGPH"/>
    <property type="match status" value="1"/>
</dbReference>
<keyword evidence="4" id="KW-0378">Hydrolase</keyword>
<evidence type="ECO:0000259" key="2">
    <source>
        <dbReference type="Pfam" id="PF07697"/>
    </source>
</evidence>
<evidence type="ECO:0000313" key="4">
    <source>
        <dbReference type="EMBL" id="VAW32839.1"/>
    </source>
</evidence>
<dbReference type="InterPro" id="IPR011624">
    <property type="entry name" value="Metal-dep_PHydrolase_7TM_extra"/>
</dbReference>
<dbReference type="PANTHER" id="PTHR36442:SF1">
    <property type="entry name" value="CYCLIC-DI-AMP PHOSPHODIESTERASE PGPH"/>
    <property type="match status" value="1"/>
</dbReference>
<proteinExistence type="predicted"/>
<protein>
    <submittedName>
        <fullName evidence="4">Membrane protein containing HD superfamily hydrolase domain, YQFF ortholog</fullName>
    </submittedName>
</protein>
<keyword evidence="1" id="KW-1133">Transmembrane helix</keyword>
<keyword evidence="1" id="KW-0472">Membrane</keyword>
<accession>A0A3B0V7K4</accession>
<dbReference type="AlphaFoldDB" id="A0A3B0V7K4"/>
<feature type="transmembrane region" description="Helical" evidence="1">
    <location>
        <begin position="432"/>
        <end position="456"/>
    </location>
</feature>
<feature type="transmembrane region" description="Helical" evidence="1">
    <location>
        <begin position="339"/>
        <end position="364"/>
    </location>
</feature>
<reference evidence="4" key="1">
    <citation type="submission" date="2018-06" db="EMBL/GenBank/DDBJ databases">
        <authorList>
            <person name="Zhirakovskaya E."/>
        </authorList>
    </citation>
    <scope>NUCLEOTIDE SEQUENCE</scope>
</reference>
<dbReference type="GO" id="GO:0016787">
    <property type="term" value="F:hydrolase activity"/>
    <property type="evidence" value="ECO:0007669"/>
    <property type="project" value="UniProtKB-KW"/>
</dbReference>
<name>A0A3B0V7K4_9ZZZZ</name>
<evidence type="ECO:0000256" key="1">
    <source>
        <dbReference type="SAM" id="Phobius"/>
    </source>
</evidence>
<dbReference type="Pfam" id="PF07697">
    <property type="entry name" value="7TMR-HDED"/>
    <property type="match status" value="1"/>
</dbReference>
<feature type="non-terminal residue" evidence="4">
    <location>
        <position position="512"/>
    </location>
</feature>
<keyword evidence="1" id="KW-0812">Transmembrane</keyword>
<dbReference type="InterPro" id="IPR052722">
    <property type="entry name" value="PgpH_phosphodiesterase"/>
</dbReference>
<feature type="transmembrane region" description="Helical" evidence="1">
    <location>
        <begin position="20"/>
        <end position="40"/>
    </location>
</feature>
<feature type="transmembrane region" description="Helical" evidence="1">
    <location>
        <begin position="270"/>
        <end position="290"/>
    </location>
</feature>